<dbReference type="STRING" id="29529.SAMN04488122_5307"/>
<dbReference type="RefSeq" id="WP_089900120.1">
    <property type="nucleotide sequence ID" value="NZ_FOJG01000002.1"/>
</dbReference>
<dbReference type="OrthoDB" id="671232at2"/>
<accession>A0A1I0SA49</accession>
<dbReference type="Proteomes" id="UP000199310">
    <property type="component" value="Unassembled WGS sequence"/>
</dbReference>
<evidence type="ECO:0000256" key="1">
    <source>
        <dbReference type="SAM" id="Phobius"/>
    </source>
</evidence>
<feature type="transmembrane region" description="Helical" evidence="1">
    <location>
        <begin position="133"/>
        <end position="151"/>
    </location>
</feature>
<reference evidence="3" key="1">
    <citation type="submission" date="2016-10" db="EMBL/GenBank/DDBJ databases">
        <authorList>
            <person name="Varghese N."/>
            <person name="Submissions S."/>
        </authorList>
    </citation>
    <scope>NUCLEOTIDE SEQUENCE [LARGE SCALE GENOMIC DNA]</scope>
    <source>
        <strain evidence="3">DSM 3695</strain>
    </source>
</reference>
<feature type="transmembrane region" description="Helical" evidence="1">
    <location>
        <begin position="86"/>
        <end position="106"/>
    </location>
</feature>
<dbReference type="EMBL" id="FOJG01000002">
    <property type="protein sequence ID" value="SEW53034.1"/>
    <property type="molecule type" value="Genomic_DNA"/>
</dbReference>
<keyword evidence="1" id="KW-0472">Membrane</keyword>
<keyword evidence="1" id="KW-1133">Transmembrane helix</keyword>
<keyword evidence="3" id="KW-1185">Reference proteome</keyword>
<proteinExistence type="predicted"/>
<feature type="transmembrane region" description="Helical" evidence="1">
    <location>
        <begin position="6"/>
        <end position="27"/>
    </location>
</feature>
<evidence type="ECO:0000313" key="2">
    <source>
        <dbReference type="EMBL" id="SEW53034.1"/>
    </source>
</evidence>
<organism evidence="2 3">
    <name type="scientific">Chitinophaga arvensicola</name>
    <dbReference type="NCBI Taxonomy" id="29529"/>
    <lineage>
        <taxon>Bacteria</taxon>
        <taxon>Pseudomonadati</taxon>
        <taxon>Bacteroidota</taxon>
        <taxon>Chitinophagia</taxon>
        <taxon>Chitinophagales</taxon>
        <taxon>Chitinophagaceae</taxon>
        <taxon>Chitinophaga</taxon>
    </lineage>
</organism>
<evidence type="ECO:0000313" key="3">
    <source>
        <dbReference type="Proteomes" id="UP000199310"/>
    </source>
</evidence>
<sequence length="154" mass="17428">MSTQVILQGFVVLHLIGLLLFAGTSVADFAGYRQFWKQYSLDKSKAAVMLQTVGGFHILMRIGIGLIILSGIGLMYMTHGVFGEQLWFRVKFGLVILIILNTFLYGRRQKILLEKSIAGPETGIQKIKENIRLFHIVQLLIVFIILLLSVFKFN</sequence>
<gene>
    <name evidence="2" type="ORF">SAMN04488122_5307</name>
</gene>
<evidence type="ECO:0008006" key="4">
    <source>
        <dbReference type="Google" id="ProtNLM"/>
    </source>
</evidence>
<protein>
    <recommendedName>
        <fullName evidence="4">DUF2214 domain-containing protein</fullName>
    </recommendedName>
</protein>
<name>A0A1I0SA49_9BACT</name>
<dbReference type="AlphaFoldDB" id="A0A1I0SA49"/>
<keyword evidence="1" id="KW-0812">Transmembrane</keyword>
<feature type="transmembrane region" description="Helical" evidence="1">
    <location>
        <begin position="48"/>
        <end position="74"/>
    </location>
</feature>